<reference evidence="1 2" key="1">
    <citation type="submission" date="2018-02" db="EMBL/GenBank/DDBJ databases">
        <title>Genomic Encyclopedia of Archaeal and Bacterial Type Strains, Phase II (KMG-II): from individual species to whole genera.</title>
        <authorList>
            <person name="Goeker M."/>
        </authorList>
    </citation>
    <scope>NUCLEOTIDE SEQUENCE [LARGE SCALE GENOMIC DNA]</scope>
    <source>
        <strain evidence="1 2">DSM 3808</strain>
    </source>
</reference>
<protein>
    <recommendedName>
        <fullName evidence="3">Flavodoxin</fullName>
    </recommendedName>
</protein>
<proteinExistence type="predicted"/>
<name>A0A2S6HSB3_9FIRM</name>
<organism evidence="1 2">
    <name type="scientific">Lacrimispora xylanisolvens</name>
    <dbReference type="NCBI Taxonomy" id="384636"/>
    <lineage>
        <taxon>Bacteria</taxon>
        <taxon>Bacillati</taxon>
        <taxon>Bacillota</taxon>
        <taxon>Clostridia</taxon>
        <taxon>Lachnospirales</taxon>
        <taxon>Lachnospiraceae</taxon>
        <taxon>Lacrimispora</taxon>
    </lineage>
</organism>
<evidence type="ECO:0000313" key="1">
    <source>
        <dbReference type="EMBL" id="PPK80578.1"/>
    </source>
</evidence>
<dbReference type="AlphaFoldDB" id="A0A2S6HSB3"/>
<dbReference type="RefSeq" id="WP_104437271.1">
    <property type="nucleotide sequence ID" value="NZ_PTJA01000006.1"/>
</dbReference>
<dbReference type="Gene3D" id="3.40.50.360">
    <property type="match status" value="1"/>
</dbReference>
<evidence type="ECO:0000313" key="2">
    <source>
        <dbReference type="Proteomes" id="UP000237749"/>
    </source>
</evidence>
<accession>A0A2S6HSB3</accession>
<dbReference type="OrthoDB" id="9806505at2"/>
<dbReference type="InterPro" id="IPR029039">
    <property type="entry name" value="Flavoprotein-like_sf"/>
</dbReference>
<dbReference type="SUPFAM" id="SSF52218">
    <property type="entry name" value="Flavoproteins"/>
    <property type="match status" value="1"/>
</dbReference>
<comment type="caution">
    <text evidence="1">The sequence shown here is derived from an EMBL/GenBank/DDBJ whole genome shotgun (WGS) entry which is preliminary data.</text>
</comment>
<gene>
    <name evidence="1" type="ORF">BXY41_106168</name>
</gene>
<evidence type="ECO:0008006" key="3">
    <source>
        <dbReference type="Google" id="ProtNLM"/>
    </source>
</evidence>
<keyword evidence="2" id="KW-1185">Reference proteome</keyword>
<sequence length="161" mass="17633">MSKTLIVFYSRTGNVRLLAQKAAQLLSADVEELKDHSEWSGSIGFVRRFHRALIKGDTTLSATTYDPKSYNKILVFTPNWGPALAPAVRTYLKQNKDSIPELSLVVLGAFSDASGAKEEVAAMGFKLNNVLGLLDKGQTGKETGELQGENLTKLQEFIESI</sequence>
<dbReference type="Proteomes" id="UP000237749">
    <property type="component" value="Unassembled WGS sequence"/>
</dbReference>
<dbReference type="EMBL" id="PTJA01000006">
    <property type="protein sequence ID" value="PPK80578.1"/>
    <property type="molecule type" value="Genomic_DNA"/>
</dbReference>